<dbReference type="SUPFAM" id="SSF48452">
    <property type="entry name" value="TPR-like"/>
    <property type="match status" value="1"/>
</dbReference>
<keyword evidence="1" id="KW-0732">Signal</keyword>
<evidence type="ECO:0000256" key="1">
    <source>
        <dbReference type="SAM" id="SignalP"/>
    </source>
</evidence>
<proteinExistence type="predicted"/>
<dbReference type="RefSeq" id="WP_265989623.1">
    <property type="nucleotide sequence ID" value="NZ_CP110973.1"/>
</dbReference>
<comment type="caution">
    <text evidence="2">The sequence shown here is derived from an EMBL/GenBank/DDBJ whole genome shotgun (WGS) entry which is preliminary data.</text>
</comment>
<reference evidence="3" key="1">
    <citation type="journal article" date="2019" name="Int. J. Syst. Evol. Microbiol.">
        <title>The Global Catalogue of Microorganisms (GCM) 10K type strain sequencing project: providing services to taxonomists for standard genome sequencing and annotation.</title>
        <authorList>
            <consortium name="The Broad Institute Genomics Platform"/>
            <consortium name="The Broad Institute Genome Sequencing Center for Infectious Disease"/>
            <person name="Wu L."/>
            <person name="Ma J."/>
        </authorList>
    </citation>
    <scope>NUCLEOTIDE SEQUENCE [LARGE SCALE GENOMIC DNA]</scope>
    <source>
        <strain evidence="3">CCUG 55608</strain>
    </source>
</reference>
<evidence type="ECO:0000313" key="2">
    <source>
        <dbReference type="EMBL" id="MFD1140319.1"/>
    </source>
</evidence>
<feature type="chain" id="PRO_5045379187" evidence="1">
    <location>
        <begin position="20"/>
        <end position="303"/>
    </location>
</feature>
<accession>A0ABW3Q223</accession>
<sequence>MKKLSILAMLTLGAQLTFAQIKLPQASPGATLIQTVGTTDFTVTYSRPSLKGRAALGAQTPLAPIGQLWRTGANAATNFKTSTDVMVQGQKLPAGTYSVFSIPNQGEWTLIFNKNPTASAEEGIPNGYKKEEDALRVQIKAEKMSKMTETFSLSFSDLTDSTANFNLDWADTRATANLRVNVLANAQANIEKAVADKPEDAGVLQAAANWNLFQNRNLDQALSWIDKSIGLKETYANVWIKAQLLSKMGKVAEALPLAKKALALGEASNDPVFRFYKDGIQKGVSDYQAMMPATPVKGKKKKA</sequence>
<dbReference type="Pfam" id="PF11138">
    <property type="entry name" value="DUF2911"/>
    <property type="match status" value="1"/>
</dbReference>
<dbReference type="Gene3D" id="1.25.40.10">
    <property type="entry name" value="Tetratricopeptide repeat domain"/>
    <property type="match status" value="1"/>
</dbReference>
<feature type="signal peptide" evidence="1">
    <location>
        <begin position="1"/>
        <end position="19"/>
    </location>
</feature>
<dbReference type="InterPro" id="IPR021314">
    <property type="entry name" value="DUF2911"/>
</dbReference>
<name>A0ABW3Q223_9BACT</name>
<gene>
    <name evidence="2" type="ORF">ACFQ4C_04335</name>
</gene>
<keyword evidence="3" id="KW-1185">Reference proteome</keyword>
<organism evidence="2 3">
    <name type="scientific">Larkinella insperata</name>
    <dbReference type="NCBI Taxonomy" id="332158"/>
    <lineage>
        <taxon>Bacteria</taxon>
        <taxon>Pseudomonadati</taxon>
        <taxon>Bacteroidota</taxon>
        <taxon>Cytophagia</taxon>
        <taxon>Cytophagales</taxon>
        <taxon>Spirosomataceae</taxon>
        <taxon>Larkinella</taxon>
    </lineage>
</organism>
<dbReference type="Proteomes" id="UP001597116">
    <property type="component" value="Unassembled WGS sequence"/>
</dbReference>
<dbReference type="EMBL" id="JBHTLP010000002">
    <property type="protein sequence ID" value="MFD1140319.1"/>
    <property type="molecule type" value="Genomic_DNA"/>
</dbReference>
<protein>
    <submittedName>
        <fullName evidence="2">DUF2911 domain-containing protein</fullName>
    </submittedName>
</protein>
<evidence type="ECO:0000313" key="3">
    <source>
        <dbReference type="Proteomes" id="UP001597116"/>
    </source>
</evidence>
<dbReference type="InterPro" id="IPR011990">
    <property type="entry name" value="TPR-like_helical_dom_sf"/>
</dbReference>